<proteinExistence type="predicted"/>
<evidence type="ECO:0000313" key="3">
    <source>
        <dbReference type="EMBL" id="GJM95093.1"/>
    </source>
</evidence>
<evidence type="ECO:0000256" key="1">
    <source>
        <dbReference type="SAM" id="MobiDB-lite"/>
    </source>
</evidence>
<sequence>MGVVHYRYRSVVQTFSVTVPGAFATVAELKRVIVATGRHGGGRNRGRGPREDIALPLRPPSIAIKDHAMASHKLVTESTLKPNGFAETEDEETAAISVIDAADLNWGGPSTGGGHAGGRFGSHFGHTSSSSSNLDDKSNNFTASAALKRDMKQHMDIMPSVVTECSRQVTACKNPADPCEKSAHSDLQRKTGQSATTSVKKTITTADSLGSVPKPRYQNQQPPDGVTVVSGALERKVIRTKAKRKQKTAGKTGSGNTICAEYDFQVPFDPSCYNSFEFGGPTWGCDPYNMYFMLNMPSSSYPMGLYNDNVFSNLPLHAPGMQGYPASHYRELRPTLYRDRKASAHARQAESSKGNGSIVNLQRLLTGCPRVTSMDGHWIVTREEAIGSPVHEAVGSAFHARDGQWLWRKWKLSAPRSTRQDRWFCDRQRDASR</sequence>
<name>A0AAV5CA95_ELECO</name>
<reference evidence="3" key="1">
    <citation type="journal article" date="2018" name="DNA Res.">
        <title>Multiple hybrid de novo genome assembly of finger millet, an orphan allotetraploid crop.</title>
        <authorList>
            <person name="Hatakeyama M."/>
            <person name="Aluri S."/>
            <person name="Balachadran M.T."/>
            <person name="Sivarajan S.R."/>
            <person name="Patrignani A."/>
            <person name="Gruter S."/>
            <person name="Poveda L."/>
            <person name="Shimizu-Inatsugi R."/>
            <person name="Baeten J."/>
            <person name="Francoijs K.J."/>
            <person name="Nataraja K.N."/>
            <person name="Reddy Y.A.N."/>
            <person name="Phadnis S."/>
            <person name="Ravikumar R.L."/>
            <person name="Schlapbach R."/>
            <person name="Sreeman S.M."/>
            <person name="Shimizu K.K."/>
        </authorList>
    </citation>
    <scope>NUCLEOTIDE SEQUENCE</scope>
</reference>
<gene>
    <name evidence="3" type="primary">ga11793</name>
    <name evidence="3" type="ORF">PR202_ga11793</name>
</gene>
<dbReference type="GO" id="GO:0008270">
    <property type="term" value="F:zinc ion binding"/>
    <property type="evidence" value="ECO:0007669"/>
    <property type="project" value="InterPro"/>
</dbReference>
<protein>
    <recommendedName>
        <fullName evidence="2">DWNN domain-containing protein</fullName>
    </recommendedName>
</protein>
<dbReference type="EMBL" id="BQKI01000005">
    <property type="protein sequence ID" value="GJM95093.1"/>
    <property type="molecule type" value="Genomic_DNA"/>
</dbReference>
<feature type="compositionally biased region" description="Basic and acidic residues" evidence="1">
    <location>
        <begin position="178"/>
        <end position="189"/>
    </location>
</feature>
<dbReference type="AlphaFoldDB" id="A0AAV5CA95"/>
<comment type="caution">
    <text evidence="3">The sequence shown here is derived from an EMBL/GenBank/DDBJ whole genome shotgun (WGS) entry which is preliminary data.</text>
</comment>
<feature type="region of interest" description="Disordered" evidence="1">
    <location>
        <begin position="174"/>
        <end position="198"/>
    </location>
</feature>
<organism evidence="3 4">
    <name type="scientific">Eleusine coracana subsp. coracana</name>
    <dbReference type="NCBI Taxonomy" id="191504"/>
    <lineage>
        <taxon>Eukaryota</taxon>
        <taxon>Viridiplantae</taxon>
        <taxon>Streptophyta</taxon>
        <taxon>Embryophyta</taxon>
        <taxon>Tracheophyta</taxon>
        <taxon>Spermatophyta</taxon>
        <taxon>Magnoliopsida</taxon>
        <taxon>Liliopsida</taxon>
        <taxon>Poales</taxon>
        <taxon>Poaceae</taxon>
        <taxon>PACMAD clade</taxon>
        <taxon>Chloridoideae</taxon>
        <taxon>Cynodonteae</taxon>
        <taxon>Eleusininae</taxon>
        <taxon>Eleusine</taxon>
    </lineage>
</organism>
<dbReference type="Proteomes" id="UP001054889">
    <property type="component" value="Unassembled WGS sequence"/>
</dbReference>
<reference evidence="3" key="2">
    <citation type="submission" date="2021-12" db="EMBL/GenBank/DDBJ databases">
        <title>Resequencing data analysis of finger millet.</title>
        <authorList>
            <person name="Hatakeyama M."/>
            <person name="Aluri S."/>
            <person name="Balachadran M.T."/>
            <person name="Sivarajan S.R."/>
            <person name="Poveda L."/>
            <person name="Shimizu-Inatsugi R."/>
            <person name="Schlapbach R."/>
            <person name="Sreeman S.M."/>
            <person name="Shimizu K.K."/>
        </authorList>
    </citation>
    <scope>NUCLEOTIDE SEQUENCE</scope>
</reference>
<accession>A0AAV5CA95</accession>
<dbReference type="SMART" id="SM01180">
    <property type="entry name" value="DWNN"/>
    <property type="match status" value="1"/>
</dbReference>
<keyword evidence="4" id="KW-1185">Reference proteome</keyword>
<dbReference type="InterPro" id="IPR014891">
    <property type="entry name" value="DWNN_domain"/>
</dbReference>
<feature type="domain" description="DWNN" evidence="2">
    <location>
        <begin position="4"/>
        <end position="76"/>
    </location>
</feature>
<evidence type="ECO:0000313" key="4">
    <source>
        <dbReference type="Proteomes" id="UP001054889"/>
    </source>
</evidence>
<evidence type="ECO:0000259" key="2">
    <source>
        <dbReference type="SMART" id="SM01180"/>
    </source>
</evidence>